<dbReference type="InterPro" id="IPR016071">
    <property type="entry name" value="Staphylococal_nuclease_OB-fold"/>
</dbReference>
<name>A0AAD8RR27_LOLMU</name>
<gene>
    <name evidence="3" type="ORF">QYE76_003602</name>
</gene>
<feature type="compositionally biased region" description="Low complexity" evidence="1">
    <location>
        <begin position="91"/>
        <end position="100"/>
    </location>
</feature>
<sequence length="557" mass="62009">MGNALWCCCKGEVDDDDDDPHVYRGGSSAYQYAYYYPSPPASASCRPHHYVPLPAAVSSPTPASSVLRLQSSPSPPPRPRRPLLHVAPQGVSVASSASTTRSILILRPQTPPAAAPPPSRPQRQLHAPPLVPRGAASSSASTSGSRLVPSQPAPVPAPRPIQRLHPPPPPTTTVSHGNTVAFSTTSCVVLRHQKHKRLQPPPVTDAVTTPAPTTTGLLRFEQDLLNFVLNKMVPEGLGRHVTSSKKTQAKWYRKISEAYVRIEPPPKTSAEAAMLVATALGKIHRANLEGVLSFYGFMIPTPSVVTENHPASLPHGVQFVLNTLPVHAKCIGDGDGFTAYVDTADPGESTNVPQEVREAVIAMARTPKLRKSQKKNVLQTKLNKAGYRIIYTSKDEILARQYRFRLRGIDAPEKEMQYGKESQDALVKLIAGKSVMVHVYGQDQYNRYVGDIYCGGVFIQEHMLKEGHAWYCKIYDRRPEFAEWEMKARHARQGLWASDNPEKPWDWKRKHNVRHEKRSDNPDKTMEWRRKTAQCEIQEHPISVILMDLNLKWRVLE</sequence>
<feature type="domain" description="TNase-like" evidence="2">
    <location>
        <begin position="322"/>
        <end position="498"/>
    </location>
</feature>
<feature type="compositionally biased region" description="Pro residues" evidence="1">
    <location>
        <begin position="151"/>
        <end position="171"/>
    </location>
</feature>
<reference evidence="3" key="1">
    <citation type="submission" date="2023-07" db="EMBL/GenBank/DDBJ databases">
        <title>A chromosome-level genome assembly of Lolium multiflorum.</title>
        <authorList>
            <person name="Chen Y."/>
            <person name="Copetti D."/>
            <person name="Kolliker R."/>
            <person name="Studer B."/>
        </authorList>
    </citation>
    <scope>NUCLEOTIDE SEQUENCE</scope>
    <source>
        <strain evidence="3">02402/16</strain>
        <tissue evidence="3">Leaf</tissue>
    </source>
</reference>
<accession>A0AAD8RR27</accession>
<feature type="region of interest" description="Disordered" evidence="1">
    <location>
        <begin position="64"/>
        <end position="178"/>
    </location>
</feature>
<protein>
    <recommendedName>
        <fullName evidence="2">TNase-like domain-containing protein</fullName>
    </recommendedName>
</protein>
<feature type="compositionally biased region" description="Pro residues" evidence="1">
    <location>
        <begin position="109"/>
        <end position="120"/>
    </location>
</feature>
<evidence type="ECO:0000259" key="2">
    <source>
        <dbReference type="PROSITE" id="PS50830"/>
    </source>
</evidence>
<evidence type="ECO:0000256" key="1">
    <source>
        <dbReference type="SAM" id="MobiDB-lite"/>
    </source>
</evidence>
<dbReference type="AlphaFoldDB" id="A0AAD8RR27"/>
<keyword evidence="4" id="KW-1185">Reference proteome</keyword>
<dbReference type="Proteomes" id="UP001231189">
    <property type="component" value="Unassembled WGS sequence"/>
</dbReference>
<dbReference type="PANTHER" id="PTHR12302">
    <property type="entry name" value="EBNA2 BINDING PROTEIN P100"/>
    <property type="match status" value="1"/>
</dbReference>
<comment type="caution">
    <text evidence="3">The sequence shown here is derived from an EMBL/GenBank/DDBJ whole genome shotgun (WGS) entry which is preliminary data.</text>
</comment>
<proteinExistence type="predicted"/>
<dbReference type="PANTHER" id="PTHR12302:SF17">
    <property type="entry name" value="STAPHYLOCOCCAL-LIKE NUCLEASE CAN3-RELATED"/>
    <property type="match status" value="1"/>
</dbReference>
<dbReference type="EMBL" id="JAUUTY010000005">
    <property type="protein sequence ID" value="KAK1629287.1"/>
    <property type="molecule type" value="Genomic_DNA"/>
</dbReference>
<dbReference type="PROSITE" id="PS50830">
    <property type="entry name" value="TNASE_3"/>
    <property type="match status" value="1"/>
</dbReference>
<organism evidence="3 4">
    <name type="scientific">Lolium multiflorum</name>
    <name type="common">Italian ryegrass</name>
    <name type="synonym">Lolium perenne subsp. multiflorum</name>
    <dbReference type="NCBI Taxonomy" id="4521"/>
    <lineage>
        <taxon>Eukaryota</taxon>
        <taxon>Viridiplantae</taxon>
        <taxon>Streptophyta</taxon>
        <taxon>Embryophyta</taxon>
        <taxon>Tracheophyta</taxon>
        <taxon>Spermatophyta</taxon>
        <taxon>Magnoliopsida</taxon>
        <taxon>Liliopsida</taxon>
        <taxon>Poales</taxon>
        <taxon>Poaceae</taxon>
        <taxon>BOP clade</taxon>
        <taxon>Pooideae</taxon>
        <taxon>Poodae</taxon>
        <taxon>Poeae</taxon>
        <taxon>Poeae Chloroplast Group 2 (Poeae type)</taxon>
        <taxon>Loliodinae</taxon>
        <taxon>Loliinae</taxon>
        <taxon>Lolium</taxon>
    </lineage>
</organism>
<dbReference type="Gene3D" id="2.40.50.90">
    <property type="match status" value="1"/>
</dbReference>
<feature type="compositionally biased region" description="Low complexity" evidence="1">
    <location>
        <begin position="134"/>
        <end position="150"/>
    </location>
</feature>
<feature type="compositionally biased region" description="Basic and acidic residues" evidence="1">
    <location>
        <begin position="517"/>
        <end position="527"/>
    </location>
</feature>
<dbReference type="Pfam" id="PF00565">
    <property type="entry name" value="SNase"/>
    <property type="match status" value="1"/>
</dbReference>
<evidence type="ECO:0000313" key="4">
    <source>
        <dbReference type="Proteomes" id="UP001231189"/>
    </source>
</evidence>
<evidence type="ECO:0000313" key="3">
    <source>
        <dbReference type="EMBL" id="KAK1629287.1"/>
    </source>
</evidence>
<dbReference type="SUPFAM" id="SSF50199">
    <property type="entry name" value="Staphylococcal nuclease"/>
    <property type="match status" value="1"/>
</dbReference>
<feature type="region of interest" description="Disordered" evidence="1">
    <location>
        <begin position="507"/>
        <end position="527"/>
    </location>
</feature>
<dbReference type="GO" id="GO:0005737">
    <property type="term" value="C:cytoplasm"/>
    <property type="evidence" value="ECO:0007669"/>
    <property type="project" value="TreeGrafter"/>
</dbReference>
<dbReference type="SMART" id="SM00318">
    <property type="entry name" value="SNc"/>
    <property type="match status" value="1"/>
</dbReference>
<dbReference type="InterPro" id="IPR035437">
    <property type="entry name" value="SNase_OB-fold_sf"/>
</dbReference>